<proteinExistence type="inferred from homology"/>
<dbReference type="Pfam" id="PF20684">
    <property type="entry name" value="Fung_rhodopsin"/>
    <property type="match status" value="1"/>
</dbReference>
<dbReference type="EMBL" id="AMCV02000047">
    <property type="protein sequence ID" value="TDZ14900.1"/>
    <property type="molecule type" value="Genomic_DNA"/>
</dbReference>
<reference evidence="10" key="2">
    <citation type="journal article" date="2019" name="Mol. Plant Microbe Interact.">
        <title>Genome sequence resources for four phytopathogenic fungi from the Colletotrichum orbiculare species complex.</title>
        <authorList>
            <person name="Gan P."/>
            <person name="Tsushima A."/>
            <person name="Narusaka M."/>
            <person name="Narusaka Y."/>
            <person name="Takano Y."/>
            <person name="Kubo Y."/>
            <person name="Shirasu K."/>
        </authorList>
    </citation>
    <scope>GENOME REANNOTATION</scope>
    <source>
        <strain evidence="10">104-T / ATCC 96160 / CBS 514.97 / LARS 414 / MAFF 240422</strain>
    </source>
</reference>
<accession>A0A484F9F5</accession>
<protein>
    <recommendedName>
        <fullName evidence="8">Rhodopsin domain-containing protein</fullName>
    </recommendedName>
</protein>
<keyword evidence="10" id="KW-1185">Reference proteome</keyword>
<feature type="transmembrane region" description="Helical" evidence="7">
    <location>
        <begin position="148"/>
        <end position="170"/>
    </location>
</feature>
<feature type="domain" description="Rhodopsin" evidence="8">
    <location>
        <begin position="55"/>
        <end position="194"/>
    </location>
</feature>
<dbReference type="InterPro" id="IPR049326">
    <property type="entry name" value="Rhodopsin_dom_fungi"/>
</dbReference>
<feature type="transmembrane region" description="Helical" evidence="7">
    <location>
        <begin position="37"/>
        <end position="59"/>
    </location>
</feature>
<comment type="similarity">
    <text evidence="5">Belongs to the SAT4 family.</text>
</comment>
<evidence type="ECO:0000256" key="6">
    <source>
        <dbReference type="SAM" id="MobiDB-lite"/>
    </source>
</evidence>
<feature type="region of interest" description="Disordered" evidence="6">
    <location>
        <begin position="1"/>
        <end position="20"/>
    </location>
</feature>
<dbReference type="STRING" id="1213857.A0A484F9F5"/>
<evidence type="ECO:0000313" key="10">
    <source>
        <dbReference type="Proteomes" id="UP000014480"/>
    </source>
</evidence>
<keyword evidence="4 7" id="KW-0472">Membrane</keyword>
<evidence type="ECO:0000256" key="3">
    <source>
        <dbReference type="ARBA" id="ARBA00022989"/>
    </source>
</evidence>
<dbReference type="InterPro" id="IPR052337">
    <property type="entry name" value="SAT4-like"/>
</dbReference>
<organism evidence="9 10">
    <name type="scientific">Colletotrichum orbiculare (strain 104-T / ATCC 96160 / CBS 514.97 / LARS 414 / MAFF 240422)</name>
    <name type="common">Cucumber anthracnose fungus</name>
    <name type="synonym">Colletotrichum lagenarium</name>
    <dbReference type="NCBI Taxonomy" id="1213857"/>
    <lineage>
        <taxon>Eukaryota</taxon>
        <taxon>Fungi</taxon>
        <taxon>Dikarya</taxon>
        <taxon>Ascomycota</taxon>
        <taxon>Pezizomycotina</taxon>
        <taxon>Sordariomycetes</taxon>
        <taxon>Hypocreomycetidae</taxon>
        <taxon>Glomerellales</taxon>
        <taxon>Glomerellaceae</taxon>
        <taxon>Colletotrichum</taxon>
        <taxon>Colletotrichum orbiculare species complex</taxon>
    </lineage>
</organism>
<dbReference type="OrthoDB" id="3648173at2759"/>
<name>A0A484F9F5_COLOR</name>
<dbReference type="PANTHER" id="PTHR33048">
    <property type="entry name" value="PTH11-LIKE INTEGRAL MEMBRANE PROTEIN (AFU_ORTHOLOGUE AFUA_5G11245)"/>
    <property type="match status" value="1"/>
</dbReference>
<evidence type="ECO:0000256" key="7">
    <source>
        <dbReference type="SAM" id="Phobius"/>
    </source>
</evidence>
<evidence type="ECO:0000256" key="2">
    <source>
        <dbReference type="ARBA" id="ARBA00022692"/>
    </source>
</evidence>
<dbReference type="AlphaFoldDB" id="A0A484F9F5"/>
<keyword evidence="2 7" id="KW-0812">Transmembrane</keyword>
<sequence>MVASPSSDLARPTGAPFGGDGPPAQTDFVYDVGMARATVAFGAIVTIITTGSIVARLYSRYFVTKHVRIDHAWAVGALLSTICVFIMQAIFAMVYLPEATSMIIAADKGSRIPYATNITYNIAMALLKMTFLFQFYHIFRQVRVMRMVYVIAIGVVSAWSLAQILLTILVCIPVEANWNTNIQGKCLPSVISTYGQFWVSLELAQSFPSSQQAVYRA</sequence>
<feature type="transmembrane region" description="Helical" evidence="7">
    <location>
        <begin position="114"/>
        <end position="136"/>
    </location>
</feature>
<evidence type="ECO:0000313" key="9">
    <source>
        <dbReference type="EMBL" id="TDZ14900.1"/>
    </source>
</evidence>
<keyword evidence="3 7" id="KW-1133">Transmembrane helix</keyword>
<dbReference type="GO" id="GO:0016020">
    <property type="term" value="C:membrane"/>
    <property type="evidence" value="ECO:0007669"/>
    <property type="project" value="UniProtKB-SubCell"/>
</dbReference>
<reference evidence="10" key="1">
    <citation type="journal article" date="2013" name="New Phytol.">
        <title>Comparative genomic and transcriptomic analyses reveal the hemibiotrophic stage shift of Colletotrichum fungi.</title>
        <authorList>
            <person name="Gan P."/>
            <person name="Ikeda K."/>
            <person name="Irieda H."/>
            <person name="Narusaka M."/>
            <person name="O'Connell R.J."/>
            <person name="Narusaka Y."/>
            <person name="Takano Y."/>
            <person name="Kubo Y."/>
            <person name="Shirasu K."/>
        </authorList>
    </citation>
    <scope>NUCLEOTIDE SEQUENCE [LARGE SCALE GENOMIC DNA]</scope>
    <source>
        <strain evidence="10">104-T / ATCC 96160 / CBS 514.97 / LARS 414 / MAFF 240422</strain>
    </source>
</reference>
<gene>
    <name evidence="9" type="ORF">Cob_v012202</name>
</gene>
<comment type="caution">
    <text evidence="9">The sequence shown here is derived from an EMBL/GenBank/DDBJ whole genome shotgun (WGS) entry which is preliminary data.</text>
</comment>
<evidence type="ECO:0000259" key="8">
    <source>
        <dbReference type="Pfam" id="PF20684"/>
    </source>
</evidence>
<evidence type="ECO:0000256" key="4">
    <source>
        <dbReference type="ARBA" id="ARBA00023136"/>
    </source>
</evidence>
<evidence type="ECO:0000256" key="1">
    <source>
        <dbReference type="ARBA" id="ARBA00004141"/>
    </source>
</evidence>
<dbReference type="Proteomes" id="UP000014480">
    <property type="component" value="Unassembled WGS sequence"/>
</dbReference>
<feature type="transmembrane region" description="Helical" evidence="7">
    <location>
        <begin position="71"/>
        <end position="94"/>
    </location>
</feature>
<comment type="subcellular location">
    <subcellularLocation>
        <location evidence="1">Membrane</location>
        <topology evidence="1">Multi-pass membrane protein</topology>
    </subcellularLocation>
</comment>
<dbReference type="PANTHER" id="PTHR33048:SF47">
    <property type="entry name" value="INTEGRAL MEMBRANE PROTEIN-RELATED"/>
    <property type="match status" value="1"/>
</dbReference>
<evidence type="ECO:0000256" key="5">
    <source>
        <dbReference type="ARBA" id="ARBA00038359"/>
    </source>
</evidence>